<dbReference type="CDD" id="cd00085">
    <property type="entry name" value="HNHc"/>
    <property type="match status" value="1"/>
</dbReference>
<feature type="compositionally biased region" description="Gly residues" evidence="1">
    <location>
        <begin position="237"/>
        <end position="253"/>
    </location>
</feature>
<dbReference type="Proteomes" id="UP001324533">
    <property type="component" value="Chromosome"/>
</dbReference>
<reference evidence="3 4" key="1">
    <citation type="submission" date="2023-06" db="EMBL/GenBank/DDBJ databases">
        <title>Rock-solubilizing bacteria, Microbacterium invictum, promotes re-establishment of vegetation in rocky wasteland by accelerating rock bio-weathering and reshaping soil bacterial community.</title>
        <authorList>
            <person name="Liu C."/>
        </authorList>
    </citation>
    <scope>NUCLEOTIDE SEQUENCE [LARGE SCALE GENOMIC DNA]</scope>
    <source>
        <strain evidence="3 4">X-18</strain>
    </source>
</reference>
<dbReference type="EMBL" id="CP139779">
    <property type="protein sequence ID" value="WQB69859.1"/>
    <property type="molecule type" value="Genomic_DNA"/>
</dbReference>
<dbReference type="RefSeq" id="WP_322409986.1">
    <property type="nucleotide sequence ID" value="NZ_CP139779.1"/>
</dbReference>
<evidence type="ECO:0000313" key="4">
    <source>
        <dbReference type="Proteomes" id="UP001324533"/>
    </source>
</evidence>
<sequence>MDADEKRRRVEDRRAGVFADELARLQRAEAKLAAKKTRLLADAYTLTLEQRSRIGSVSSRERDIPLRSMALELGMAVRVNDRSMQSQMHDAYELIELFPQTMAALVEGRVTRAHAQVIQDAGRVIEDPDDRASFEQIVLVEAERQTVPRTKKYAIQRAAVLDPRPLQERHDTAIRERRVWVTDLDDTLSTLTILGGNVYIHGVYHRLTGQGTTIKDVDRAKRREYAVAQGDADANDGSGGPGSGSGSGFGLGETGTDDNVIGSGETAEPWFDDRSLDEIRCDLALDMLLTGSPTIDPTDGAKGGLGAITAEVQITIPITTLTGVTNSGAELNGITPVDPETARRMAGTARVWDRVMTDPITGVVTAVDRYVPHPSQTRFLNARDVTCRTPGCRRPAKLCDKDHSTDFALGGPTSNDNLCNECARHHTLKHATNWHVEQLPGGILKFTSPGGKNYESHPPSRVAFVPTDDGGLAVAPF</sequence>
<dbReference type="Pfam" id="PF02720">
    <property type="entry name" value="DUF222"/>
    <property type="match status" value="1"/>
</dbReference>
<dbReference type="InterPro" id="IPR003615">
    <property type="entry name" value="HNH_nuc"/>
</dbReference>
<feature type="domain" description="DUF222" evidence="2">
    <location>
        <begin position="29"/>
        <end position="193"/>
    </location>
</feature>
<proteinExistence type="predicted"/>
<evidence type="ECO:0000259" key="2">
    <source>
        <dbReference type="Pfam" id="PF02720"/>
    </source>
</evidence>
<name>A0ABZ0V9N5_9MICO</name>
<evidence type="ECO:0000313" key="3">
    <source>
        <dbReference type="EMBL" id="WQB69859.1"/>
    </source>
</evidence>
<organism evidence="3 4">
    <name type="scientific">Microbacterium invictum</name>
    <dbReference type="NCBI Taxonomy" id="515415"/>
    <lineage>
        <taxon>Bacteria</taxon>
        <taxon>Bacillati</taxon>
        <taxon>Actinomycetota</taxon>
        <taxon>Actinomycetes</taxon>
        <taxon>Micrococcales</taxon>
        <taxon>Microbacteriaceae</taxon>
        <taxon>Microbacterium</taxon>
    </lineage>
</organism>
<accession>A0ABZ0V9N5</accession>
<keyword evidence="4" id="KW-1185">Reference proteome</keyword>
<protein>
    <submittedName>
        <fullName evidence="3">DUF222 domain-containing protein</fullName>
    </submittedName>
</protein>
<feature type="region of interest" description="Disordered" evidence="1">
    <location>
        <begin position="229"/>
        <end position="269"/>
    </location>
</feature>
<dbReference type="InterPro" id="IPR003870">
    <property type="entry name" value="DUF222"/>
</dbReference>
<gene>
    <name evidence="3" type="ORF">T9R20_14335</name>
</gene>
<evidence type="ECO:0000256" key="1">
    <source>
        <dbReference type="SAM" id="MobiDB-lite"/>
    </source>
</evidence>